<protein>
    <recommendedName>
        <fullName evidence="4">LemA family protein</fullName>
    </recommendedName>
</protein>
<dbReference type="Proteomes" id="UP001596226">
    <property type="component" value="Unassembled WGS sequence"/>
</dbReference>
<accession>A0ABW1H375</accession>
<dbReference type="EMBL" id="JBHSQS010000003">
    <property type="protein sequence ID" value="MFC5922857.1"/>
    <property type="molecule type" value="Genomic_DNA"/>
</dbReference>
<dbReference type="RefSeq" id="WP_377506478.1">
    <property type="nucleotide sequence ID" value="NZ_JBHSQS010000003.1"/>
</dbReference>
<organism evidence="2 3">
    <name type="scientific">Micromonospora vulcania</name>
    <dbReference type="NCBI Taxonomy" id="1441873"/>
    <lineage>
        <taxon>Bacteria</taxon>
        <taxon>Bacillati</taxon>
        <taxon>Actinomycetota</taxon>
        <taxon>Actinomycetes</taxon>
        <taxon>Micromonosporales</taxon>
        <taxon>Micromonosporaceae</taxon>
        <taxon>Micromonospora</taxon>
    </lineage>
</organism>
<sequence length="171" mass="18878">MIGNVLQALSLVGVVLALYFASVQTRKLQKQVHIANLYSRYEALHNANQRYDAGLAMLFQRPDLRPYIFQRKPLDLIGEDLDRALIVADQMAGAVDHALRVGDRFPDNERGDWSSVAKEMSKTPVFLAIVREKPADFADLGRYFPGDHEIPSPITELEGGTNGAGPSSGRA</sequence>
<reference evidence="3" key="1">
    <citation type="journal article" date="2019" name="Int. J. Syst. Evol. Microbiol.">
        <title>The Global Catalogue of Microorganisms (GCM) 10K type strain sequencing project: providing services to taxonomists for standard genome sequencing and annotation.</title>
        <authorList>
            <consortium name="The Broad Institute Genomics Platform"/>
            <consortium name="The Broad Institute Genome Sequencing Center for Infectious Disease"/>
            <person name="Wu L."/>
            <person name="Ma J."/>
        </authorList>
    </citation>
    <scope>NUCLEOTIDE SEQUENCE [LARGE SCALE GENOMIC DNA]</scope>
    <source>
        <strain evidence="3">CGMCC 4.7144</strain>
    </source>
</reference>
<name>A0ABW1H375_9ACTN</name>
<evidence type="ECO:0000313" key="3">
    <source>
        <dbReference type="Proteomes" id="UP001596226"/>
    </source>
</evidence>
<evidence type="ECO:0000313" key="2">
    <source>
        <dbReference type="EMBL" id="MFC5922857.1"/>
    </source>
</evidence>
<comment type="caution">
    <text evidence="2">The sequence shown here is derived from an EMBL/GenBank/DDBJ whole genome shotgun (WGS) entry which is preliminary data.</text>
</comment>
<evidence type="ECO:0000256" key="1">
    <source>
        <dbReference type="SAM" id="MobiDB-lite"/>
    </source>
</evidence>
<evidence type="ECO:0008006" key="4">
    <source>
        <dbReference type="Google" id="ProtNLM"/>
    </source>
</evidence>
<keyword evidence="3" id="KW-1185">Reference proteome</keyword>
<gene>
    <name evidence="2" type="ORF">ACFQGL_05820</name>
</gene>
<feature type="region of interest" description="Disordered" evidence="1">
    <location>
        <begin position="149"/>
        <end position="171"/>
    </location>
</feature>
<proteinExistence type="predicted"/>